<feature type="transmembrane region" description="Helical" evidence="7">
    <location>
        <begin position="334"/>
        <end position="354"/>
    </location>
</feature>
<evidence type="ECO:0000313" key="10">
    <source>
        <dbReference type="Proteomes" id="UP000324194"/>
    </source>
</evidence>
<feature type="transmembrane region" description="Helical" evidence="7">
    <location>
        <begin position="132"/>
        <end position="153"/>
    </location>
</feature>
<evidence type="ECO:0000256" key="4">
    <source>
        <dbReference type="ARBA" id="ARBA00022692"/>
    </source>
</evidence>
<dbReference type="KEGG" id="asip:AQUSIP_24760"/>
<proteinExistence type="predicted"/>
<evidence type="ECO:0000256" key="2">
    <source>
        <dbReference type="ARBA" id="ARBA00022448"/>
    </source>
</evidence>
<keyword evidence="3" id="KW-1003">Cell membrane</keyword>
<dbReference type="RefSeq" id="WP_172622878.1">
    <property type="nucleotide sequence ID" value="NZ_LR699120.1"/>
</dbReference>
<gene>
    <name evidence="9" type="primary">hsrA</name>
    <name evidence="9" type="ORF">AQUSIP_24760</name>
</gene>
<dbReference type="InterPro" id="IPR011701">
    <property type="entry name" value="MFS"/>
</dbReference>
<dbReference type="SUPFAM" id="SSF103473">
    <property type="entry name" value="MFS general substrate transporter"/>
    <property type="match status" value="1"/>
</dbReference>
<feature type="transmembrane region" description="Helical" evidence="7">
    <location>
        <begin position="71"/>
        <end position="93"/>
    </location>
</feature>
<evidence type="ECO:0000313" key="9">
    <source>
        <dbReference type="EMBL" id="VVC77149.1"/>
    </source>
</evidence>
<name>A0A5E4PJ99_9COXI</name>
<dbReference type="AlphaFoldDB" id="A0A5E4PJ99"/>
<dbReference type="Pfam" id="PF07690">
    <property type="entry name" value="MFS_1"/>
    <property type="match status" value="1"/>
</dbReference>
<feature type="transmembrane region" description="Helical" evidence="7">
    <location>
        <begin position="159"/>
        <end position="177"/>
    </location>
</feature>
<feature type="transmembrane region" description="Helical" evidence="7">
    <location>
        <begin position="300"/>
        <end position="322"/>
    </location>
</feature>
<comment type="subcellular location">
    <subcellularLocation>
        <location evidence="1">Cell membrane</location>
        <topology evidence="1">Multi-pass membrane protein</topology>
    </subcellularLocation>
</comment>
<keyword evidence="5 7" id="KW-1133">Transmembrane helix</keyword>
<feature type="transmembrane region" description="Helical" evidence="7">
    <location>
        <begin position="45"/>
        <end position="64"/>
    </location>
</feature>
<feature type="transmembrane region" description="Helical" evidence="7">
    <location>
        <begin position="5"/>
        <end position="25"/>
    </location>
</feature>
<feature type="domain" description="Major facilitator superfamily (MFS) profile" evidence="8">
    <location>
        <begin position="5"/>
        <end position="467"/>
    </location>
</feature>
<evidence type="ECO:0000256" key="3">
    <source>
        <dbReference type="ARBA" id="ARBA00022475"/>
    </source>
</evidence>
<evidence type="ECO:0000256" key="7">
    <source>
        <dbReference type="SAM" id="Phobius"/>
    </source>
</evidence>
<feature type="transmembrane region" description="Helical" evidence="7">
    <location>
        <begin position="360"/>
        <end position="386"/>
    </location>
</feature>
<sequence>MKNTLIWITSIILFIELLDTTILYSSIVPIARDFDISSSSMSLPVLSYIIGTCLFVPVVSWLSNRCNRINVIIYTLVFFSFFSLLCGIAPGLYSFSLFRFFQGIMISVCGAMAITTILSICEKDDIVSTMGIINVPALLGTAIGPFVGAVFSFYASWRMAFLVNVPICLLMSAILFMNKSGNTHYSKQEISKTPFDLAGFVLMSLFLVVISAGFEMLSHSMSRVYFILVLAGLAFGVGYVLLWTFRQTIPEPRRTISILNLRVFTNRNFSFGSIINVIARTAMCGIPVLLSIILQQAYGYSVIQAGLYLAIVALAGMIAKCLSPLLNQFGVRKSVLISAVMTSASMLLISPLDYLINNGVLWLVCALLGFSMSILYTSMNSVLYLTLDDDQMANASNIGSIIQQFSIGLGIVSAVGGFEWLVSPQGITMSAASKTDILHAYTVICELLALMMLLNLIVGLLFYLYNNTFDNSPEYHVDQNFAD</sequence>
<feature type="transmembrane region" description="Helical" evidence="7">
    <location>
        <begin position="398"/>
        <end position="418"/>
    </location>
</feature>
<evidence type="ECO:0000256" key="5">
    <source>
        <dbReference type="ARBA" id="ARBA00022989"/>
    </source>
</evidence>
<keyword evidence="4 7" id="KW-0812">Transmembrane</keyword>
<feature type="transmembrane region" description="Helical" evidence="7">
    <location>
        <begin position="438"/>
        <end position="465"/>
    </location>
</feature>
<feature type="transmembrane region" description="Helical" evidence="7">
    <location>
        <begin position="224"/>
        <end position="245"/>
    </location>
</feature>
<dbReference type="GO" id="GO:0005886">
    <property type="term" value="C:plasma membrane"/>
    <property type="evidence" value="ECO:0007669"/>
    <property type="project" value="UniProtKB-SubCell"/>
</dbReference>
<dbReference type="Gene3D" id="1.20.1250.20">
    <property type="entry name" value="MFS general substrate transporter like domains"/>
    <property type="match status" value="1"/>
</dbReference>
<evidence type="ECO:0000256" key="1">
    <source>
        <dbReference type="ARBA" id="ARBA00004651"/>
    </source>
</evidence>
<protein>
    <submittedName>
        <fullName evidence="9">Putative transport protein HsrA</fullName>
    </submittedName>
</protein>
<feature type="transmembrane region" description="Helical" evidence="7">
    <location>
        <begin position="99"/>
        <end position="120"/>
    </location>
</feature>
<dbReference type="Proteomes" id="UP000324194">
    <property type="component" value="Chromosome 2"/>
</dbReference>
<dbReference type="PANTHER" id="PTHR42718:SF46">
    <property type="entry name" value="BLR6921 PROTEIN"/>
    <property type="match status" value="1"/>
</dbReference>
<dbReference type="PANTHER" id="PTHR42718">
    <property type="entry name" value="MAJOR FACILITATOR SUPERFAMILY MULTIDRUG TRANSPORTER MFSC"/>
    <property type="match status" value="1"/>
</dbReference>
<dbReference type="EMBL" id="LR699120">
    <property type="protein sequence ID" value="VVC77149.1"/>
    <property type="molecule type" value="Genomic_DNA"/>
</dbReference>
<keyword evidence="6 7" id="KW-0472">Membrane</keyword>
<organism evidence="9 10">
    <name type="scientific">Aquicella siphonis</name>
    <dbReference type="NCBI Taxonomy" id="254247"/>
    <lineage>
        <taxon>Bacteria</taxon>
        <taxon>Pseudomonadati</taxon>
        <taxon>Pseudomonadota</taxon>
        <taxon>Gammaproteobacteria</taxon>
        <taxon>Legionellales</taxon>
        <taxon>Coxiellaceae</taxon>
        <taxon>Aquicella</taxon>
    </lineage>
</organism>
<accession>A0A5E4PJ99</accession>
<evidence type="ECO:0000259" key="8">
    <source>
        <dbReference type="PROSITE" id="PS50850"/>
    </source>
</evidence>
<dbReference type="GO" id="GO:0022857">
    <property type="term" value="F:transmembrane transporter activity"/>
    <property type="evidence" value="ECO:0007669"/>
    <property type="project" value="InterPro"/>
</dbReference>
<reference evidence="9 10" key="1">
    <citation type="submission" date="2019-08" db="EMBL/GenBank/DDBJ databases">
        <authorList>
            <person name="Guy L."/>
        </authorList>
    </citation>
    <scope>NUCLEOTIDE SEQUENCE [LARGE SCALE GENOMIC DNA]</scope>
    <source>
        <strain evidence="9 10">SGT-108</strain>
    </source>
</reference>
<feature type="transmembrane region" description="Helical" evidence="7">
    <location>
        <begin position="197"/>
        <end position="218"/>
    </location>
</feature>
<dbReference type="InterPro" id="IPR036259">
    <property type="entry name" value="MFS_trans_sf"/>
</dbReference>
<evidence type="ECO:0000256" key="6">
    <source>
        <dbReference type="ARBA" id="ARBA00023136"/>
    </source>
</evidence>
<dbReference type="InterPro" id="IPR020846">
    <property type="entry name" value="MFS_dom"/>
</dbReference>
<dbReference type="PROSITE" id="PS50850">
    <property type="entry name" value="MFS"/>
    <property type="match status" value="1"/>
</dbReference>
<dbReference type="Gene3D" id="1.20.1720.10">
    <property type="entry name" value="Multidrug resistance protein D"/>
    <property type="match status" value="1"/>
</dbReference>
<keyword evidence="10" id="KW-1185">Reference proteome</keyword>
<keyword evidence="2" id="KW-0813">Transport</keyword>